<proteinExistence type="predicted"/>
<dbReference type="Pfam" id="PF23872">
    <property type="entry name" value="DUF7227"/>
    <property type="match status" value="1"/>
</dbReference>
<dbReference type="Proteomes" id="UP000664917">
    <property type="component" value="Segment"/>
</dbReference>
<sequence length="225" mass="24376">MAHHYHLTKKSSNVKTGPIAVSTTSRDSCPSSCPLKGNGCYAESGPLLLHWNKVSDGSRGVDLNSFIDALKTLPEGSCFRHNQAGDLPHLSGFINYKELEAITEACAERKLTAWTYTHHKVDNSHNVEVIQKANTDGLTVNVSAHSQAHAVEVYREGMPAVCIVPKDTQVNSWCTDGVKFVVCPAQTKANKTCAECKLCAHAERTCVVAFKAHGTQAKKVESTIA</sequence>
<dbReference type="InterPro" id="IPR055651">
    <property type="entry name" value="DUF7227"/>
</dbReference>
<reference evidence="2" key="1">
    <citation type="submission" date="2020-09" db="EMBL/GenBank/DDBJ databases">
        <authorList>
            <person name="Zhang D."/>
            <person name="Hatherill J.R."/>
            <person name="Ramirez J.F."/>
            <person name="Edinger B."/>
            <person name="Balarin R."/>
            <person name="Sullivan A."/>
            <person name="Humpal K.M."/>
            <person name="Guseva A."/>
            <person name="Butela K.A."/>
            <person name="Garlena R.A."/>
            <person name="Russell D.A."/>
            <person name="Pope W.H."/>
            <person name="Jacobs-Sera D."/>
            <person name="Hatfull G.F."/>
        </authorList>
    </citation>
    <scope>NUCLEOTIDE SEQUENCE</scope>
</reference>
<protein>
    <recommendedName>
        <fullName evidence="1">DUF7227 domain-containing protein</fullName>
    </recommendedName>
</protein>
<evidence type="ECO:0000313" key="3">
    <source>
        <dbReference type="Proteomes" id="UP000664917"/>
    </source>
</evidence>
<evidence type="ECO:0000259" key="1">
    <source>
        <dbReference type="Pfam" id="PF23872"/>
    </source>
</evidence>
<name>A0A874MG21_9CAUD</name>
<dbReference type="EMBL" id="MW015080">
    <property type="protein sequence ID" value="QPD06424.1"/>
    <property type="molecule type" value="Genomic_DNA"/>
</dbReference>
<organism evidence="2 3">
    <name type="scientific">Synechococcus phage S-SRP01</name>
    <dbReference type="NCBI Taxonomy" id="2781607"/>
    <lineage>
        <taxon>Viruses</taxon>
        <taxon>Duplodnaviria</taxon>
        <taxon>Heunggongvirae</taxon>
        <taxon>Uroviricota</taxon>
        <taxon>Caudoviricetes</taxon>
        <taxon>Autographivirales</taxon>
        <taxon>Sechaudvirinae</taxon>
        <taxon>Nerivirus</taxon>
        <taxon>Nerivirus SSRP01</taxon>
    </lineage>
</organism>
<evidence type="ECO:0000313" key="2">
    <source>
        <dbReference type="EMBL" id="QPD06424.1"/>
    </source>
</evidence>
<keyword evidence="3" id="KW-1185">Reference proteome</keyword>
<accession>A0A874MG21</accession>
<feature type="domain" description="DUF7227" evidence="1">
    <location>
        <begin position="3"/>
        <end position="223"/>
    </location>
</feature>